<sequence>MFSPNWASDYEDYLPEGLDRGNVGLWESLLEVTQDKTGEDRNQEVGSQPFHPSLSSTQGDTLDNIPKQGNETVEKHSTNDFGERKEFGTHQPIRGELQTFEDDSSLLSNSAHNLTSRSCEQEVSRDDLLNSIEPCHAQPEKLLSTKAIGEWKEFGSQLLTQGELQVTASTQSVDVASDSVMDYTNEFTNNENFKNIDEEDAGTKEKNQDEVEESEKIAEKNHKRTAIIGEMDFFTDKNHDHVKSNANNSDADHKKESDRPAGLQLKVNTGLNLLTTNTSSDQSMVDDGISTTMEDKKSKNEYAVIQAELDRAEPRESMFKRHVKPSYKQLQQFTDAYD</sequence>
<gene>
    <name evidence="1" type="ORF">OWV82_014053</name>
</gene>
<dbReference type="EMBL" id="CM051400">
    <property type="protein sequence ID" value="KAJ4715728.1"/>
    <property type="molecule type" value="Genomic_DNA"/>
</dbReference>
<reference evidence="1 2" key="1">
    <citation type="journal article" date="2023" name="Science">
        <title>Complex scaffold remodeling in plant triterpene biosynthesis.</title>
        <authorList>
            <person name="De La Pena R."/>
            <person name="Hodgson H."/>
            <person name="Liu J.C."/>
            <person name="Stephenson M.J."/>
            <person name="Martin A.C."/>
            <person name="Owen C."/>
            <person name="Harkess A."/>
            <person name="Leebens-Mack J."/>
            <person name="Jimenez L.E."/>
            <person name="Osbourn A."/>
            <person name="Sattely E.S."/>
        </authorList>
    </citation>
    <scope>NUCLEOTIDE SEQUENCE [LARGE SCALE GENOMIC DNA]</scope>
    <source>
        <strain evidence="2">cv. JPN11</strain>
        <tissue evidence="1">Leaf</tissue>
    </source>
</reference>
<comment type="caution">
    <text evidence="1">The sequence shown here is derived from an EMBL/GenBank/DDBJ whole genome shotgun (WGS) entry which is preliminary data.</text>
</comment>
<protein>
    <submittedName>
        <fullName evidence="1">WRKY family transcription factor</fullName>
    </submittedName>
</protein>
<name>A0ACC1XWK6_MELAZ</name>
<evidence type="ECO:0000313" key="1">
    <source>
        <dbReference type="EMBL" id="KAJ4715728.1"/>
    </source>
</evidence>
<accession>A0ACC1XWK6</accession>
<keyword evidence="2" id="KW-1185">Reference proteome</keyword>
<organism evidence="1 2">
    <name type="scientific">Melia azedarach</name>
    <name type="common">Chinaberry tree</name>
    <dbReference type="NCBI Taxonomy" id="155640"/>
    <lineage>
        <taxon>Eukaryota</taxon>
        <taxon>Viridiplantae</taxon>
        <taxon>Streptophyta</taxon>
        <taxon>Embryophyta</taxon>
        <taxon>Tracheophyta</taxon>
        <taxon>Spermatophyta</taxon>
        <taxon>Magnoliopsida</taxon>
        <taxon>eudicotyledons</taxon>
        <taxon>Gunneridae</taxon>
        <taxon>Pentapetalae</taxon>
        <taxon>rosids</taxon>
        <taxon>malvids</taxon>
        <taxon>Sapindales</taxon>
        <taxon>Meliaceae</taxon>
        <taxon>Melia</taxon>
    </lineage>
</organism>
<dbReference type="Proteomes" id="UP001164539">
    <property type="component" value="Chromosome 7"/>
</dbReference>
<evidence type="ECO:0000313" key="2">
    <source>
        <dbReference type="Proteomes" id="UP001164539"/>
    </source>
</evidence>
<proteinExistence type="predicted"/>